<organism evidence="2 3">
    <name type="scientific">Steinernema glaseri</name>
    <dbReference type="NCBI Taxonomy" id="37863"/>
    <lineage>
        <taxon>Eukaryota</taxon>
        <taxon>Metazoa</taxon>
        <taxon>Ecdysozoa</taxon>
        <taxon>Nematoda</taxon>
        <taxon>Chromadorea</taxon>
        <taxon>Rhabditida</taxon>
        <taxon>Tylenchina</taxon>
        <taxon>Panagrolaimomorpha</taxon>
        <taxon>Strongyloidoidea</taxon>
        <taxon>Steinernematidae</taxon>
        <taxon>Steinernema</taxon>
    </lineage>
</organism>
<feature type="region of interest" description="Disordered" evidence="1">
    <location>
        <begin position="1"/>
        <end position="34"/>
    </location>
</feature>
<dbReference type="WBParaSite" id="L893_g31073.t1">
    <property type="protein sequence ID" value="L893_g31073.t1"/>
    <property type="gene ID" value="L893_g31073"/>
</dbReference>
<dbReference type="Proteomes" id="UP000095287">
    <property type="component" value="Unplaced"/>
</dbReference>
<dbReference type="AlphaFoldDB" id="A0A1I7ZZC2"/>
<name>A0A1I7ZZC2_9BILA</name>
<keyword evidence="2" id="KW-1185">Reference proteome</keyword>
<evidence type="ECO:0000313" key="3">
    <source>
        <dbReference type="WBParaSite" id="L893_g31073.t1"/>
    </source>
</evidence>
<protein>
    <submittedName>
        <fullName evidence="3">Uncharacterized protein</fullName>
    </submittedName>
</protein>
<evidence type="ECO:0000313" key="2">
    <source>
        <dbReference type="Proteomes" id="UP000095287"/>
    </source>
</evidence>
<evidence type="ECO:0000256" key="1">
    <source>
        <dbReference type="SAM" id="MobiDB-lite"/>
    </source>
</evidence>
<proteinExistence type="predicted"/>
<sequence length="99" mass="11078">MAQSPLGGPYTKKLLHVGQPPPKNVACGPRDEFSPTIQPRLSERLVGRRGREETDVYYYRTAQAITSEARGPFSSPLFDLFAEQNCEDDNNPALNSWKP</sequence>
<accession>A0A1I7ZZC2</accession>
<reference evidence="3" key="1">
    <citation type="submission" date="2016-11" db="UniProtKB">
        <authorList>
            <consortium name="WormBaseParasite"/>
        </authorList>
    </citation>
    <scope>IDENTIFICATION</scope>
</reference>